<evidence type="ECO:0000313" key="3">
    <source>
        <dbReference type="EMBL" id="TWW78493.1"/>
    </source>
</evidence>
<keyword evidence="4" id="KW-1185">Reference proteome</keyword>
<proteinExistence type="predicted"/>
<feature type="transmembrane region" description="Helical" evidence="2">
    <location>
        <begin position="98"/>
        <end position="116"/>
    </location>
</feature>
<gene>
    <name evidence="3" type="ORF">D4764_11G0006140</name>
</gene>
<dbReference type="Proteomes" id="UP000324091">
    <property type="component" value="Chromosome 11"/>
</dbReference>
<name>A0A5C6PG58_9TELE</name>
<organism evidence="3 4">
    <name type="scientific">Takifugu flavidus</name>
    <name type="common">sansaifugu</name>
    <dbReference type="NCBI Taxonomy" id="433684"/>
    <lineage>
        <taxon>Eukaryota</taxon>
        <taxon>Metazoa</taxon>
        <taxon>Chordata</taxon>
        <taxon>Craniata</taxon>
        <taxon>Vertebrata</taxon>
        <taxon>Euteleostomi</taxon>
        <taxon>Actinopterygii</taxon>
        <taxon>Neopterygii</taxon>
        <taxon>Teleostei</taxon>
        <taxon>Neoteleostei</taxon>
        <taxon>Acanthomorphata</taxon>
        <taxon>Eupercaria</taxon>
        <taxon>Tetraodontiformes</taxon>
        <taxon>Tetradontoidea</taxon>
        <taxon>Tetraodontidae</taxon>
        <taxon>Takifugu</taxon>
    </lineage>
</organism>
<feature type="region of interest" description="Disordered" evidence="1">
    <location>
        <begin position="1"/>
        <end position="28"/>
    </location>
</feature>
<evidence type="ECO:0000313" key="4">
    <source>
        <dbReference type="Proteomes" id="UP000324091"/>
    </source>
</evidence>
<evidence type="ECO:0000256" key="1">
    <source>
        <dbReference type="SAM" id="MobiDB-lite"/>
    </source>
</evidence>
<dbReference type="AlphaFoldDB" id="A0A5C6PG58"/>
<keyword evidence="2" id="KW-0812">Transmembrane</keyword>
<protein>
    <submittedName>
        <fullName evidence="3">Uncharacterized protein</fullName>
    </submittedName>
</protein>
<comment type="caution">
    <text evidence="3">The sequence shown here is derived from an EMBL/GenBank/DDBJ whole genome shotgun (WGS) entry which is preliminary data.</text>
</comment>
<keyword evidence="2" id="KW-0472">Membrane</keyword>
<feature type="compositionally biased region" description="Low complexity" evidence="1">
    <location>
        <begin position="8"/>
        <end position="19"/>
    </location>
</feature>
<sequence>MLVTSLHVSSYMGSGSVRSSVREQKRPQGSSLRSLLCLSLEPLDHHRRTCRTARPNQSAMTRMVVGGMPDTAVAGAGEAGMMLNRRRSKARRRKRKELFGFQMCFAGILLGLVAGLRSVSQTAARPSTSLLLENCKERTEREGGEAQMEYFEVAKPQ</sequence>
<dbReference type="EMBL" id="RHFK02000003">
    <property type="protein sequence ID" value="TWW78493.1"/>
    <property type="molecule type" value="Genomic_DNA"/>
</dbReference>
<reference evidence="3 4" key="1">
    <citation type="submission" date="2019-04" db="EMBL/GenBank/DDBJ databases">
        <title>Chromosome genome assembly for Takifugu flavidus.</title>
        <authorList>
            <person name="Xiao S."/>
        </authorList>
    </citation>
    <scope>NUCLEOTIDE SEQUENCE [LARGE SCALE GENOMIC DNA]</scope>
    <source>
        <strain evidence="3">HTHZ2018</strain>
        <tissue evidence="3">Muscle</tissue>
    </source>
</reference>
<keyword evidence="2" id="KW-1133">Transmembrane helix</keyword>
<accession>A0A5C6PG58</accession>
<evidence type="ECO:0000256" key="2">
    <source>
        <dbReference type="SAM" id="Phobius"/>
    </source>
</evidence>